<keyword evidence="8" id="KW-1003">Cell membrane</keyword>
<evidence type="ECO:0000256" key="5">
    <source>
        <dbReference type="ARBA" id="ARBA00010185"/>
    </source>
</evidence>
<accession>A0A6A8A8K6</accession>
<dbReference type="GO" id="GO:0016024">
    <property type="term" value="P:CDP-diacylglycerol biosynthetic process"/>
    <property type="evidence" value="ECO:0007669"/>
    <property type="project" value="UniProtKB-UniPathway"/>
</dbReference>
<evidence type="ECO:0000256" key="6">
    <source>
        <dbReference type="ARBA" id="ARBA00012487"/>
    </source>
</evidence>
<sequence>MASELRKRTISAIVMAAVTLAATWYGGTPFRLFAAGMSLLIYYEWSKMTRLPEVDLRGDAFGWVAVVCIAANLAFGDVSLGAPLLGGFVITALLLKFLRRGSGWMPGGVLYAGLSGISLAAIRGGDQFGFMATLFLFAVVWGTDILAYFFGRSIGGPKLAPRISPGKTWSGAIGGTVSGVVLGSVLTLSFFSQISPRTVMLALALSVASQIGDLFESFIKRRFGVKDSSHLIPGHGGVMDRVDGLVFACFTAFLLAMAHAAWTGYGETSVAGFLFGL</sequence>
<keyword evidence="21" id="KW-1185">Reference proteome</keyword>
<evidence type="ECO:0000313" key="21">
    <source>
        <dbReference type="Proteomes" id="UP000435138"/>
    </source>
</evidence>
<dbReference type="PROSITE" id="PS01315">
    <property type="entry name" value="CDS"/>
    <property type="match status" value="1"/>
</dbReference>
<evidence type="ECO:0000256" key="3">
    <source>
        <dbReference type="ARBA" id="ARBA00005119"/>
    </source>
</evidence>
<keyword evidence="11 18" id="KW-0812">Transmembrane</keyword>
<dbReference type="Pfam" id="PF01148">
    <property type="entry name" value="CTP_transf_1"/>
    <property type="match status" value="1"/>
</dbReference>
<keyword evidence="14" id="KW-0443">Lipid metabolism</keyword>
<evidence type="ECO:0000256" key="19">
    <source>
        <dbReference type="SAM" id="Phobius"/>
    </source>
</evidence>
<feature type="transmembrane region" description="Helical" evidence="19">
    <location>
        <begin position="128"/>
        <end position="150"/>
    </location>
</feature>
<comment type="pathway">
    <text evidence="4">Lipid metabolism.</text>
</comment>
<dbReference type="RefSeq" id="WP_153353115.1">
    <property type="nucleotide sequence ID" value="NZ_JAYKOO010000001.1"/>
</dbReference>
<dbReference type="Proteomes" id="UP000435138">
    <property type="component" value="Unassembled WGS sequence"/>
</dbReference>
<evidence type="ECO:0000256" key="11">
    <source>
        <dbReference type="ARBA" id="ARBA00022692"/>
    </source>
</evidence>
<dbReference type="PANTHER" id="PTHR46382">
    <property type="entry name" value="PHOSPHATIDATE CYTIDYLYLTRANSFERASE"/>
    <property type="match status" value="1"/>
</dbReference>
<reference evidence="20 21" key="1">
    <citation type="submission" date="2019-11" db="EMBL/GenBank/DDBJ databases">
        <title>Genome analysis of Rhizobacterium cereale a novel genus and species isolated from maize roots in North Spain.</title>
        <authorList>
            <person name="Menendez E."/>
            <person name="Flores-Felix J.D."/>
            <person name="Ramirez-Bahena M.-H."/>
            <person name="Igual J.M."/>
            <person name="Garcia-Fraile P."/>
            <person name="Peix A."/>
            <person name="Velazquez E."/>
        </authorList>
    </citation>
    <scope>NUCLEOTIDE SEQUENCE [LARGE SCALE GENOMIC DNA]</scope>
    <source>
        <strain evidence="20 21">RZME27</strain>
    </source>
</reference>
<dbReference type="EMBL" id="WIXI01000035">
    <property type="protein sequence ID" value="MQY45586.1"/>
    <property type="molecule type" value="Genomic_DNA"/>
</dbReference>
<name>A0A6A8A8K6_9HYPH</name>
<feature type="transmembrane region" description="Helical" evidence="19">
    <location>
        <begin position="12"/>
        <end position="43"/>
    </location>
</feature>
<feature type="transmembrane region" description="Helical" evidence="19">
    <location>
        <begin position="171"/>
        <end position="192"/>
    </location>
</feature>
<protein>
    <recommendedName>
        <fullName evidence="7 18">Phosphatidate cytidylyltransferase</fullName>
        <ecNumber evidence="6 18">2.7.7.41</ecNumber>
    </recommendedName>
</protein>
<evidence type="ECO:0000256" key="2">
    <source>
        <dbReference type="ARBA" id="ARBA00004651"/>
    </source>
</evidence>
<gene>
    <name evidence="20" type="ORF">GAO09_05860</name>
</gene>
<evidence type="ECO:0000256" key="18">
    <source>
        <dbReference type="RuleBase" id="RU003938"/>
    </source>
</evidence>
<evidence type="ECO:0000256" key="16">
    <source>
        <dbReference type="ARBA" id="ARBA00023209"/>
    </source>
</evidence>
<dbReference type="GO" id="GO:0004605">
    <property type="term" value="F:phosphatidate cytidylyltransferase activity"/>
    <property type="evidence" value="ECO:0007669"/>
    <property type="project" value="UniProtKB-EC"/>
</dbReference>
<evidence type="ECO:0000256" key="13">
    <source>
        <dbReference type="ARBA" id="ARBA00022989"/>
    </source>
</evidence>
<dbReference type="UniPathway" id="UPA00557">
    <property type="reaction ID" value="UER00614"/>
</dbReference>
<evidence type="ECO:0000256" key="15">
    <source>
        <dbReference type="ARBA" id="ARBA00023136"/>
    </source>
</evidence>
<feature type="transmembrane region" description="Helical" evidence="19">
    <location>
        <begin position="245"/>
        <end position="265"/>
    </location>
</feature>
<evidence type="ECO:0000256" key="9">
    <source>
        <dbReference type="ARBA" id="ARBA00022516"/>
    </source>
</evidence>
<evidence type="ECO:0000256" key="14">
    <source>
        <dbReference type="ARBA" id="ARBA00023098"/>
    </source>
</evidence>
<feature type="transmembrane region" description="Helical" evidence="19">
    <location>
        <begin position="63"/>
        <end position="95"/>
    </location>
</feature>
<evidence type="ECO:0000256" key="10">
    <source>
        <dbReference type="ARBA" id="ARBA00022679"/>
    </source>
</evidence>
<dbReference type="EC" id="2.7.7.41" evidence="6 18"/>
<keyword evidence="10 18" id="KW-0808">Transferase</keyword>
<evidence type="ECO:0000256" key="12">
    <source>
        <dbReference type="ARBA" id="ARBA00022695"/>
    </source>
</evidence>
<comment type="subcellular location">
    <subcellularLocation>
        <location evidence="2">Cell membrane</location>
        <topology evidence="2">Multi-pass membrane protein</topology>
    </subcellularLocation>
</comment>
<keyword evidence="13 19" id="KW-1133">Transmembrane helix</keyword>
<comment type="similarity">
    <text evidence="5 18">Belongs to the CDS family.</text>
</comment>
<dbReference type="PANTHER" id="PTHR46382:SF1">
    <property type="entry name" value="PHOSPHATIDATE CYTIDYLYLTRANSFERASE"/>
    <property type="match status" value="1"/>
</dbReference>
<keyword evidence="16" id="KW-0594">Phospholipid biosynthesis</keyword>
<evidence type="ECO:0000256" key="8">
    <source>
        <dbReference type="ARBA" id="ARBA00022475"/>
    </source>
</evidence>
<organism evidence="20 21">
    <name type="scientific">Endobacterium cereale</name>
    <dbReference type="NCBI Taxonomy" id="2663029"/>
    <lineage>
        <taxon>Bacteria</taxon>
        <taxon>Pseudomonadati</taxon>
        <taxon>Pseudomonadota</taxon>
        <taxon>Alphaproteobacteria</taxon>
        <taxon>Hyphomicrobiales</taxon>
        <taxon>Rhizobiaceae</taxon>
        <taxon>Endobacterium</taxon>
    </lineage>
</organism>
<comment type="catalytic activity">
    <reaction evidence="1 18">
        <text>a 1,2-diacyl-sn-glycero-3-phosphate + CTP + H(+) = a CDP-1,2-diacyl-sn-glycerol + diphosphate</text>
        <dbReference type="Rhea" id="RHEA:16229"/>
        <dbReference type="ChEBI" id="CHEBI:15378"/>
        <dbReference type="ChEBI" id="CHEBI:33019"/>
        <dbReference type="ChEBI" id="CHEBI:37563"/>
        <dbReference type="ChEBI" id="CHEBI:58332"/>
        <dbReference type="ChEBI" id="CHEBI:58608"/>
        <dbReference type="EC" id="2.7.7.41"/>
    </reaction>
</comment>
<evidence type="ECO:0000256" key="4">
    <source>
        <dbReference type="ARBA" id="ARBA00005189"/>
    </source>
</evidence>
<comment type="pathway">
    <text evidence="3 18">Phospholipid metabolism; CDP-diacylglycerol biosynthesis; CDP-diacylglycerol from sn-glycerol 3-phosphate: step 3/3.</text>
</comment>
<keyword evidence="15 19" id="KW-0472">Membrane</keyword>
<evidence type="ECO:0000256" key="17">
    <source>
        <dbReference type="ARBA" id="ARBA00023264"/>
    </source>
</evidence>
<dbReference type="GO" id="GO:0005886">
    <property type="term" value="C:plasma membrane"/>
    <property type="evidence" value="ECO:0007669"/>
    <property type="project" value="UniProtKB-SubCell"/>
</dbReference>
<dbReference type="InterPro" id="IPR000374">
    <property type="entry name" value="PC_trans"/>
</dbReference>
<proteinExistence type="inferred from homology"/>
<evidence type="ECO:0000256" key="7">
    <source>
        <dbReference type="ARBA" id="ARBA00019373"/>
    </source>
</evidence>
<keyword evidence="9" id="KW-0444">Lipid biosynthesis</keyword>
<evidence type="ECO:0000256" key="1">
    <source>
        <dbReference type="ARBA" id="ARBA00001698"/>
    </source>
</evidence>
<comment type="caution">
    <text evidence="20">The sequence shown here is derived from an EMBL/GenBank/DDBJ whole genome shotgun (WGS) entry which is preliminary data.</text>
</comment>
<keyword evidence="12 18" id="KW-0548">Nucleotidyltransferase</keyword>
<evidence type="ECO:0000313" key="20">
    <source>
        <dbReference type="EMBL" id="MQY45586.1"/>
    </source>
</evidence>
<dbReference type="AlphaFoldDB" id="A0A6A8A8K6"/>
<keyword evidence="17" id="KW-1208">Phospholipid metabolism</keyword>